<dbReference type="PANTHER" id="PTHR11537:SF252">
    <property type="entry name" value="POTASSIUM VOLTAGE-GATED CHANNEL PROTEIN SHAW"/>
    <property type="match status" value="1"/>
</dbReference>
<gene>
    <name evidence="10" type="ORF">PEVE_00012307</name>
</gene>
<dbReference type="SUPFAM" id="SSF53850">
    <property type="entry name" value="Periplasmic binding protein-like II"/>
    <property type="match status" value="1"/>
</dbReference>
<reference evidence="10 11" key="1">
    <citation type="submission" date="2022-05" db="EMBL/GenBank/DDBJ databases">
        <authorList>
            <consortium name="Genoscope - CEA"/>
            <person name="William W."/>
        </authorList>
    </citation>
    <scope>NUCLEOTIDE SEQUENCE [LARGE SCALE GENOMIC DNA]</scope>
</reference>
<evidence type="ECO:0000256" key="6">
    <source>
        <dbReference type="ARBA" id="ARBA00023136"/>
    </source>
</evidence>
<dbReference type="Gene3D" id="1.10.287.70">
    <property type="match status" value="1"/>
</dbReference>
<dbReference type="Gene3D" id="3.40.190.10">
    <property type="entry name" value="Periplasmic binding protein-like II"/>
    <property type="match status" value="1"/>
</dbReference>
<feature type="transmembrane region" description="Helical" evidence="8">
    <location>
        <begin position="263"/>
        <end position="284"/>
    </location>
</feature>
<dbReference type="InterPro" id="IPR028325">
    <property type="entry name" value="VG_K_chnl"/>
</dbReference>
<accession>A0ABN8M0T9</accession>
<evidence type="ECO:0000313" key="11">
    <source>
        <dbReference type="Proteomes" id="UP001159427"/>
    </source>
</evidence>
<keyword evidence="6 8" id="KW-0472">Membrane</keyword>
<comment type="caution">
    <text evidence="10">The sequence shown here is derived from an EMBL/GenBank/DDBJ whole genome shotgun (WGS) entry which is preliminary data.</text>
</comment>
<keyword evidence="11" id="KW-1185">Reference proteome</keyword>
<name>A0ABN8M0T9_9CNID</name>
<keyword evidence="2" id="KW-0813">Transport</keyword>
<dbReference type="Pfam" id="PF07885">
    <property type="entry name" value="Ion_trans_2"/>
    <property type="match status" value="1"/>
</dbReference>
<feature type="transmembrane region" description="Helical" evidence="8">
    <location>
        <begin position="80"/>
        <end position="100"/>
    </location>
</feature>
<feature type="transmembrane region" description="Helical" evidence="8">
    <location>
        <begin position="47"/>
        <end position="68"/>
    </location>
</feature>
<feature type="transmembrane region" description="Helical" evidence="8">
    <location>
        <begin position="7"/>
        <end position="35"/>
    </location>
</feature>
<sequence length="332" mass="37023">MMTNREIWNAISSCLPIVALTILLSFVAGIFVWMMETKTNNEEFGRPFYRGIFDGFWWAFVTMSTVGYGDKTPKSVIARLFAVGWIMIGVTLCSLLVATLSRALTSVTVERFGVVARIKVGATRDSIGLQKAVNLGANVRDFEDLDEAYNALINEKSIEGVMEEVFTAMEYIKKKNNPLFSVVHFFEEKHGYGVAFKNNPFGGNIILDNCIRDVVQFVVNDDEYAVITKFVGNIENSSIDSGAKQEQQGLEVNNILGDLKSPMFIIAVVGLGAVFLVFVSAYIWHKYCKRRRVNTAENKGHVGETGEFWGETINGKSPDEKRFSGILKTESV</sequence>
<dbReference type="Proteomes" id="UP001159427">
    <property type="component" value="Unassembled WGS sequence"/>
</dbReference>
<keyword evidence="3 8" id="KW-0812">Transmembrane</keyword>
<dbReference type="SUPFAM" id="SSF81324">
    <property type="entry name" value="Voltage-gated potassium channels"/>
    <property type="match status" value="1"/>
</dbReference>
<evidence type="ECO:0000256" key="2">
    <source>
        <dbReference type="ARBA" id="ARBA00022448"/>
    </source>
</evidence>
<evidence type="ECO:0000256" key="8">
    <source>
        <dbReference type="SAM" id="Phobius"/>
    </source>
</evidence>
<evidence type="ECO:0000259" key="9">
    <source>
        <dbReference type="Pfam" id="PF07885"/>
    </source>
</evidence>
<proteinExistence type="predicted"/>
<evidence type="ECO:0000256" key="7">
    <source>
        <dbReference type="ARBA" id="ARBA00023303"/>
    </source>
</evidence>
<organism evidence="10 11">
    <name type="scientific">Porites evermanni</name>
    <dbReference type="NCBI Taxonomy" id="104178"/>
    <lineage>
        <taxon>Eukaryota</taxon>
        <taxon>Metazoa</taxon>
        <taxon>Cnidaria</taxon>
        <taxon>Anthozoa</taxon>
        <taxon>Hexacorallia</taxon>
        <taxon>Scleractinia</taxon>
        <taxon>Fungiina</taxon>
        <taxon>Poritidae</taxon>
        <taxon>Porites</taxon>
    </lineage>
</organism>
<keyword evidence="7" id="KW-0407">Ion channel</keyword>
<feature type="domain" description="Potassium channel" evidence="9">
    <location>
        <begin position="26"/>
        <end position="105"/>
    </location>
</feature>
<evidence type="ECO:0000256" key="1">
    <source>
        <dbReference type="ARBA" id="ARBA00004141"/>
    </source>
</evidence>
<keyword evidence="4 8" id="KW-1133">Transmembrane helix</keyword>
<keyword evidence="5" id="KW-0406">Ion transport</keyword>
<evidence type="ECO:0000256" key="3">
    <source>
        <dbReference type="ARBA" id="ARBA00022692"/>
    </source>
</evidence>
<protein>
    <recommendedName>
        <fullName evidence="9">Potassium channel domain-containing protein</fullName>
    </recommendedName>
</protein>
<comment type="subcellular location">
    <subcellularLocation>
        <location evidence="1">Membrane</location>
        <topology evidence="1">Multi-pass membrane protein</topology>
    </subcellularLocation>
</comment>
<evidence type="ECO:0000256" key="5">
    <source>
        <dbReference type="ARBA" id="ARBA00023065"/>
    </source>
</evidence>
<evidence type="ECO:0000256" key="4">
    <source>
        <dbReference type="ARBA" id="ARBA00022989"/>
    </source>
</evidence>
<dbReference type="EMBL" id="CALNXI010000190">
    <property type="protein sequence ID" value="CAH3021658.1"/>
    <property type="molecule type" value="Genomic_DNA"/>
</dbReference>
<dbReference type="PANTHER" id="PTHR11537">
    <property type="entry name" value="VOLTAGE-GATED POTASSIUM CHANNEL"/>
    <property type="match status" value="1"/>
</dbReference>
<dbReference type="InterPro" id="IPR013099">
    <property type="entry name" value="K_chnl_dom"/>
</dbReference>
<evidence type="ECO:0000313" key="10">
    <source>
        <dbReference type="EMBL" id="CAH3021658.1"/>
    </source>
</evidence>